<feature type="transmembrane region" description="Helical" evidence="1">
    <location>
        <begin position="170"/>
        <end position="201"/>
    </location>
</feature>
<keyword evidence="1" id="KW-0812">Transmembrane</keyword>
<keyword evidence="1" id="KW-0472">Membrane</keyword>
<dbReference type="Proteomes" id="UP000190897">
    <property type="component" value="Unassembled WGS sequence"/>
</dbReference>
<feature type="transmembrane region" description="Helical" evidence="1">
    <location>
        <begin position="317"/>
        <end position="335"/>
    </location>
</feature>
<gene>
    <name evidence="2" type="ORF">SAMN05660293_04666</name>
</gene>
<organism evidence="2 3">
    <name type="scientific">Dyadobacter psychrophilus</name>
    <dbReference type="NCBI Taxonomy" id="651661"/>
    <lineage>
        <taxon>Bacteria</taxon>
        <taxon>Pseudomonadati</taxon>
        <taxon>Bacteroidota</taxon>
        <taxon>Cytophagia</taxon>
        <taxon>Cytophagales</taxon>
        <taxon>Spirosomataceae</taxon>
        <taxon>Dyadobacter</taxon>
    </lineage>
</organism>
<keyword evidence="1" id="KW-1133">Transmembrane helix</keyword>
<proteinExistence type="predicted"/>
<feature type="transmembrane region" description="Helical" evidence="1">
    <location>
        <begin position="291"/>
        <end position="311"/>
    </location>
</feature>
<feature type="transmembrane region" description="Helical" evidence="1">
    <location>
        <begin position="118"/>
        <end position="136"/>
    </location>
</feature>
<reference evidence="3" key="1">
    <citation type="submission" date="2017-02" db="EMBL/GenBank/DDBJ databases">
        <authorList>
            <person name="Varghese N."/>
            <person name="Submissions S."/>
        </authorList>
    </citation>
    <scope>NUCLEOTIDE SEQUENCE [LARGE SCALE GENOMIC DNA]</scope>
    <source>
        <strain evidence="3">DSM 22270</strain>
    </source>
</reference>
<name>A0A1T5GZR1_9BACT</name>
<sequence>MIPITQLRKTHLVGLLLFFVVITIATYINRFPTGDDAWFGEQSYWLEKEGIIRSEFFRGIVGWENQILVSHKLFLAFGAIVIHFFGYDLPILKISGLLFFVIMIGQIMYYINKSERTYKLYYALAIAILIFSNRLLIKMSFENRPEMMVAAFGFGSFLMLNFYNKNWLAALLSGILAGLAFLTHLNGCIYVIAGFACLCMLKAPLKTILSFLLGAAITCSLYFIDVFTAQNGLEMWWFQFRNDPATQASFDLYGKIIQLITYPRLFFQSPEQLALSVLVTYLLWTQRKLLNALPMFLKVYFPALVISFWLITKANAGMYLVLFIPFMLVLTYELYRLKPFTHRYFKWLLALYFVIGIFGSVQLIQKNITLGYLPKTYQSLEKILPRDKVGVVPLTFFFNEYDNFETLRTHENYKLYCHKVNMTPDGFGRWAKASNAGFILMDYQFNPEKFFPPISASNIENYHRTYFDGRFAVYLLVE</sequence>
<feature type="transmembrane region" description="Helical" evidence="1">
    <location>
        <begin position="12"/>
        <end position="29"/>
    </location>
</feature>
<evidence type="ECO:0008006" key="4">
    <source>
        <dbReference type="Google" id="ProtNLM"/>
    </source>
</evidence>
<feature type="transmembrane region" description="Helical" evidence="1">
    <location>
        <begin position="94"/>
        <end position="112"/>
    </location>
</feature>
<feature type="transmembrane region" description="Helical" evidence="1">
    <location>
        <begin position="208"/>
        <end position="229"/>
    </location>
</feature>
<feature type="transmembrane region" description="Helical" evidence="1">
    <location>
        <begin position="148"/>
        <end position="164"/>
    </location>
</feature>
<evidence type="ECO:0000313" key="2">
    <source>
        <dbReference type="EMBL" id="SKC13885.1"/>
    </source>
</evidence>
<dbReference type="AlphaFoldDB" id="A0A1T5GZR1"/>
<evidence type="ECO:0000256" key="1">
    <source>
        <dbReference type="SAM" id="Phobius"/>
    </source>
</evidence>
<dbReference type="OrthoDB" id="939363at2"/>
<dbReference type="EMBL" id="FUZA01000007">
    <property type="protein sequence ID" value="SKC13885.1"/>
    <property type="molecule type" value="Genomic_DNA"/>
</dbReference>
<dbReference type="RefSeq" id="WP_082217115.1">
    <property type="nucleotide sequence ID" value="NZ_FUZA01000007.1"/>
</dbReference>
<evidence type="ECO:0000313" key="3">
    <source>
        <dbReference type="Proteomes" id="UP000190897"/>
    </source>
</evidence>
<accession>A0A1T5GZR1</accession>
<protein>
    <recommendedName>
        <fullName evidence="4">Dolichyl-phosphate-mannose-protein mannosyltransferase</fullName>
    </recommendedName>
</protein>
<feature type="transmembrane region" description="Helical" evidence="1">
    <location>
        <begin position="347"/>
        <end position="364"/>
    </location>
</feature>
<keyword evidence="3" id="KW-1185">Reference proteome</keyword>